<evidence type="ECO:0000313" key="3">
    <source>
        <dbReference type="Proteomes" id="UP000824540"/>
    </source>
</evidence>
<evidence type="ECO:0000313" key="2">
    <source>
        <dbReference type="EMBL" id="KAG9331674.1"/>
    </source>
</evidence>
<dbReference type="Proteomes" id="UP000824540">
    <property type="component" value="Unassembled WGS sequence"/>
</dbReference>
<proteinExistence type="predicted"/>
<evidence type="ECO:0000256" key="1">
    <source>
        <dbReference type="SAM" id="MobiDB-lite"/>
    </source>
</evidence>
<protein>
    <submittedName>
        <fullName evidence="2">Uncharacterized protein</fullName>
    </submittedName>
</protein>
<name>A0A8T2MUE5_9TELE</name>
<sequence length="76" mass="8449">MVPLAAHCGGPSGSPGLKQRRGWPVQPPCSVWRLSRTVMAPAIELNGPQITQLLQSSMRLKAHYLTGWDHRNRLHV</sequence>
<dbReference type="EMBL" id="JAFBMS010000308">
    <property type="protein sequence ID" value="KAG9331674.1"/>
    <property type="molecule type" value="Genomic_DNA"/>
</dbReference>
<keyword evidence="3" id="KW-1185">Reference proteome</keyword>
<feature type="region of interest" description="Disordered" evidence="1">
    <location>
        <begin position="1"/>
        <end position="23"/>
    </location>
</feature>
<reference evidence="2" key="1">
    <citation type="thesis" date="2021" institute="BYU ScholarsArchive" country="Provo, UT, USA">
        <title>Applications of and Algorithms for Genome Assembly and Genomic Analyses with an Emphasis on Marine Teleosts.</title>
        <authorList>
            <person name="Pickett B.D."/>
        </authorList>
    </citation>
    <scope>NUCLEOTIDE SEQUENCE</scope>
    <source>
        <strain evidence="2">HI-2016</strain>
    </source>
</reference>
<accession>A0A8T2MUE5</accession>
<comment type="caution">
    <text evidence="2">The sequence shown here is derived from an EMBL/GenBank/DDBJ whole genome shotgun (WGS) entry which is preliminary data.</text>
</comment>
<organism evidence="2 3">
    <name type="scientific">Albula glossodonta</name>
    <name type="common">roundjaw bonefish</name>
    <dbReference type="NCBI Taxonomy" id="121402"/>
    <lineage>
        <taxon>Eukaryota</taxon>
        <taxon>Metazoa</taxon>
        <taxon>Chordata</taxon>
        <taxon>Craniata</taxon>
        <taxon>Vertebrata</taxon>
        <taxon>Euteleostomi</taxon>
        <taxon>Actinopterygii</taxon>
        <taxon>Neopterygii</taxon>
        <taxon>Teleostei</taxon>
        <taxon>Albuliformes</taxon>
        <taxon>Albulidae</taxon>
        <taxon>Albula</taxon>
    </lineage>
</organism>
<dbReference type="AlphaFoldDB" id="A0A8T2MUE5"/>
<gene>
    <name evidence="2" type="ORF">JZ751_018447</name>
</gene>